<comment type="caution">
    <text evidence="2">The sequence shown here is derived from an EMBL/GenBank/DDBJ whole genome shotgun (WGS) entry which is preliminary data.</text>
</comment>
<dbReference type="SMART" id="SM00470">
    <property type="entry name" value="ParB"/>
    <property type="match status" value="1"/>
</dbReference>
<keyword evidence="3" id="KW-1185">Reference proteome</keyword>
<sequence length="295" mass="33525">MELSKHDIILIPINSIKIVNPRSRNAKSHKKIKEHINISGLRRPVIVREIKNKKENKEYALICGQGRIESLQELGESMVPALIADVDAETGYIMSLIENIARRAPRAVEALERIKDLKEIGLSDKQIGDRIGYPEHWVNNILFLLERGERRLLSGVESGTLPLYLAVEIARSDSNQIQNILLKAYDNNELKGKKISVVRKILDSRERSGKDTNNHVYATKHGMKKKDIEDVVKIYEKSVQERKEILTKSKIAQEGLIIAKQIMKELIQNQEFVNLLISENLSSIPNIIASENAKE</sequence>
<dbReference type="EMBL" id="JADRCR010000022">
    <property type="protein sequence ID" value="MBK5146018.1"/>
    <property type="molecule type" value="Genomic_DNA"/>
</dbReference>
<proteinExistence type="predicted"/>
<dbReference type="Pfam" id="PF02195">
    <property type="entry name" value="ParB_N"/>
    <property type="match status" value="1"/>
</dbReference>
<dbReference type="RefSeq" id="WP_218468797.1">
    <property type="nucleotide sequence ID" value="NZ_JADRCR010000022.1"/>
</dbReference>
<organism evidence="2 3">
    <name type="scientific">Limnobaculum allomyrinae</name>
    <dbReference type="NCBI Taxonomy" id="2791986"/>
    <lineage>
        <taxon>Bacteria</taxon>
        <taxon>Pseudomonadati</taxon>
        <taxon>Pseudomonadota</taxon>
        <taxon>Gammaproteobacteria</taxon>
        <taxon>Enterobacterales</taxon>
        <taxon>Budviciaceae</taxon>
        <taxon>Limnobaculum</taxon>
    </lineage>
</organism>
<dbReference type="Pfam" id="PF07506">
    <property type="entry name" value="RepB"/>
    <property type="match status" value="1"/>
</dbReference>
<dbReference type="PANTHER" id="PTHR33375">
    <property type="entry name" value="CHROMOSOME-PARTITIONING PROTEIN PARB-RELATED"/>
    <property type="match status" value="1"/>
</dbReference>
<dbReference type="InterPro" id="IPR050336">
    <property type="entry name" value="Chromosome_partition/occlusion"/>
</dbReference>
<evidence type="ECO:0000259" key="1">
    <source>
        <dbReference type="SMART" id="SM00470"/>
    </source>
</evidence>
<dbReference type="InterPro" id="IPR011111">
    <property type="entry name" value="Plasmid_RepB"/>
</dbReference>
<protein>
    <submittedName>
        <fullName evidence="2">ParB N-terminal domain-containing protein</fullName>
    </submittedName>
</protein>
<gene>
    <name evidence="2" type="ORF">I2494_20335</name>
</gene>
<dbReference type="Proteomes" id="UP001296921">
    <property type="component" value="Unassembled WGS sequence"/>
</dbReference>
<evidence type="ECO:0000313" key="3">
    <source>
        <dbReference type="Proteomes" id="UP001296921"/>
    </source>
</evidence>
<dbReference type="InterPro" id="IPR003115">
    <property type="entry name" value="ParB_N"/>
</dbReference>
<accession>A0ABS1IW88</accession>
<evidence type="ECO:0000313" key="2">
    <source>
        <dbReference type="EMBL" id="MBK5146018.1"/>
    </source>
</evidence>
<reference evidence="2 3" key="1">
    <citation type="submission" date="2020-11" db="EMBL/GenBank/DDBJ databases">
        <title>Insectihabitans protaetiae gen. nov. sp. nov. and Insectihabitans allomyrinae sp. nov., isolated from larvae of Protaetia brevitarsis seulensis and Allomyrina dichotoma, respectively.</title>
        <authorList>
            <person name="Lee S.D."/>
            <person name="Byeon Y.-S."/>
            <person name="Kim S.-M."/>
            <person name="Yang H.L."/>
            <person name="Kim I.S."/>
        </authorList>
    </citation>
    <scope>NUCLEOTIDE SEQUENCE [LARGE SCALE GENOMIC DNA]</scope>
    <source>
        <strain evidence="2 3">BWR-B9</strain>
    </source>
</reference>
<name>A0ABS1IW88_9GAMM</name>
<dbReference type="PANTHER" id="PTHR33375:SF1">
    <property type="entry name" value="CHROMOSOME-PARTITIONING PROTEIN PARB-RELATED"/>
    <property type="match status" value="1"/>
</dbReference>
<feature type="domain" description="ParB-like N-terminal" evidence="1">
    <location>
        <begin position="9"/>
        <end position="100"/>
    </location>
</feature>